<comment type="caution">
    <text evidence="2">The sequence shown here is derived from an EMBL/GenBank/DDBJ whole genome shotgun (WGS) entry which is preliminary data.</text>
</comment>
<dbReference type="EMBL" id="JABBWE010000111">
    <property type="protein sequence ID" value="KAG1785398.1"/>
    <property type="molecule type" value="Genomic_DNA"/>
</dbReference>
<protein>
    <submittedName>
        <fullName evidence="2">Uncharacterized protein</fullName>
    </submittedName>
</protein>
<dbReference type="GeneID" id="64594672"/>
<name>A0A9P7AB42_9AGAM</name>
<dbReference type="Proteomes" id="UP000719766">
    <property type="component" value="Unassembled WGS sequence"/>
</dbReference>
<feature type="compositionally biased region" description="Polar residues" evidence="1">
    <location>
        <begin position="204"/>
        <end position="257"/>
    </location>
</feature>
<feature type="region of interest" description="Disordered" evidence="1">
    <location>
        <begin position="193"/>
        <end position="288"/>
    </location>
</feature>
<dbReference type="AlphaFoldDB" id="A0A9P7AB42"/>
<gene>
    <name evidence="2" type="ORF">HD556DRAFT_1314263</name>
</gene>
<dbReference type="RefSeq" id="XP_041152881.1">
    <property type="nucleotide sequence ID" value="XM_041300908.1"/>
</dbReference>
<organism evidence="2 3">
    <name type="scientific">Suillus plorans</name>
    <dbReference type="NCBI Taxonomy" id="116603"/>
    <lineage>
        <taxon>Eukaryota</taxon>
        <taxon>Fungi</taxon>
        <taxon>Dikarya</taxon>
        <taxon>Basidiomycota</taxon>
        <taxon>Agaricomycotina</taxon>
        <taxon>Agaricomycetes</taxon>
        <taxon>Agaricomycetidae</taxon>
        <taxon>Boletales</taxon>
        <taxon>Suillineae</taxon>
        <taxon>Suillaceae</taxon>
        <taxon>Suillus</taxon>
    </lineage>
</organism>
<keyword evidence="3" id="KW-1185">Reference proteome</keyword>
<proteinExistence type="predicted"/>
<sequence length="288" mass="32653">MFNVEAWRVNIDEGGTDTEPSMSRQIVCMLLIPMAIASTTPHFKSPLTFEPAHARTTATRSLMIWEIRAFWYRSLMIWEIYALIRVWYRSGIGIGPRRQVETCYALDRNVHATGRNPGPINTMDHFLELNKPLLQTPYILQITDLRLWNTAPYTNINWEDPALYANLPSFSELMYEDTSTWQVPDGFLQLPSAHSREELPPTPNTQVPTPDNSTFNSESSVDSRPSDIGQTQRQVLDSNTDSITTEAVATGNNSSWAARNPRQPVLTTRQGVKLTEAQKASQRIAQEQ</sequence>
<accession>A0A9P7AB42</accession>
<evidence type="ECO:0000256" key="1">
    <source>
        <dbReference type="SAM" id="MobiDB-lite"/>
    </source>
</evidence>
<feature type="compositionally biased region" description="Polar residues" evidence="1">
    <location>
        <begin position="278"/>
        <end position="288"/>
    </location>
</feature>
<dbReference type="OrthoDB" id="10486463at2759"/>
<evidence type="ECO:0000313" key="3">
    <source>
        <dbReference type="Proteomes" id="UP000719766"/>
    </source>
</evidence>
<evidence type="ECO:0000313" key="2">
    <source>
        <dbReference type="EMBL" id="KAG1785398.1"/>
    </source>
</evidence>
<reference evidence="2" key="1">
    <citation type="journal article" date="2020" name="New Phytol.">
        <title>Comparative genomics reveals dynamic genome evolution in host specialist ectomycorrhizal fungi.</title>
        <authorList>
            <person name="Lofgren L.A."/>
            <person name="Nguyen N.H."/>
            <person name="Vilgalys R."/>
            <person name="Ruytinx J."/>
            <person name="Liao H.L."/>
            <person name="Branco S."/>
            <person name="Kuo A."/>
            <person name="LaButti K."/>
            <person name="Lipzen A."/>
            <person name="Andreopoulos W."/>
            <person name="Pangilinan J."/>
            <person name="Riley R."/>
            <person name="Hundley H."/>
            <person name="Na H."/>
            <person name="Barry K."/>
            <person name="Grigoriev I.V."/>
            <person name="Stajich J.E."/>
            <person name="Kennedy P.G."/>
        </authorList>
    </citation>
    <scope>NUCLEOTIDE SEQUENCE</scope>
    <source>
        <strain evidence="2">S12</strain>
    </source>
</reference>